<dbReference type="AlphaFoldDB" id="A0AAN9GEZ6"/>
<feature type="region of interest" description="Disordered" evidence="1">
    <location>
        <begin position="217"/>
        <end position="249"/>
    </location>
</feature>
<proteinExistence type="predicted"/>
<keyword evidence="3" id="KW-1185">Reference proteome</keyword>
<evidence type="ECO:0000313" key="3">
    <source>
        <dbReference type="Proteomes" id="UP001374579"/>
    </source>
</evidence>
<evidence type="ECO:0000256" key="1">
    <source>
        <dbReference type="SAM" id="MobiDB-lite"/>
    </source>
</evidence>
<feature type="region of interest" description="Disordered" evidence="1">
    <location>
        <begin position="77"/>
        <end position="104"/>
    </location>
</feature>
<sequence>MFPGIRVQSLIKVAEDQYTSQTLKQREKIRESQTDRDLAGFYIYQNYLNRLRRLHRNYVKKYHTVQKQQEQQQQLLLQQQQQKPNLRRGVNLSPQRKKQSISLPNSHFKNEFSVTAGSTSLWPKSKYEWPITKFRLPASAQPEYLMLGRDTHFDQSEITLPSACSLPPIACTPSPPMGSFKTISECGEENGDAEGGEEDRIYIPCGRENSELRLNTMKSKQRQERDKPGALNFRMWRSVHGSKETPYST</sequence>
<accession>A0AAN9GEZ6</accession>
<dbReference type="Proteomes" id="UP001374579">
    <property type="component" value="Unassembled WGS sequence"/>
</dbReference>
<reference evidence="2 3" key="1">
    <citation type="submission" date="2024-02" db="EMBL/GenBank/DDBJ databases">
        <title>Chromosome-scale genome assembly of the rough periwinkle Littorina saxatilis.</title>
        <authorList>
            <person name="De Jode A."/>
            <person name="Faria R."/>
            <person name="Formenti G."/>
            <person name="Sims Y."/>
            <person name="Smith T.P."/>
            <person name="Tracey A."/>
            <person name="Wood J.M.D."/>
            <person name="Zagrodzka Z.B."/>
            <person name="Johannesson K."/>
            <person name="Butlin R.K."/>
            <person name="Leder E.H."/>
        </authorList>
    </citation>
    <scope>NUCLEOTIDE SEQUENCE [LARGE SCALE GENOMIC DNA]</scope>
    <source>
        <strain evidence="2">Snail1</strain>
        <tissue evidence="2">Muscle</tissue>
    </source>
</reference>
<gene>
    <name evidence="2" type="ORF">V1264_017077</name>
</gene>
<name>A0AAN9GEZ6_9CAEN</name>
<evidence type="ECO:0000313" key="2">
    <source>
        <dbReference type="EMBL" id="KAK7105736.1"/>
    </source>
</evidence>
<comment type="caution">
    <text evidence="2">The sequence shown here is derived from an EMBL/GenBank/DDBJ whole genome shotgun (WGS) entry which is preliminary data.</text>
</comment>
<organism evidence="2 3">
    <name type="scientific">Littorina saxatilis</name>
    <dbReference type="NCBI Taxonomy" id="31220"/>
    <lineage>
        <taxon>Eukaryota</taxon>
        <taxon>Metazoa</taxon>
        <taxon>Spiralia</taxon>
        <taxon>Lophotrochozoa</taxon>
        <taxon>Mollusca</taxon>
        <taxon>Gastropoda</taxon>
        <taxon>Caenogastropoda</taxon>
        <taxon>Littorinimorpha</taxon>
        <taxon>Littorinoidea</taxon>
        <taxon>Littorinidae</taxon>
        <taxon>Littorina</taxon>
    </lineage>
</organism>
<protein>
    <submittedName>
        <fullName evidence="2">Uncharacterized protein</fullName>
    </submittedName>
</protein>
<dbReference type="EMBL" id="JBAMIC010000007">
    <property type="protein sequence ID" value="KAK7105736.1"/>
    <property type="molecule type" value="Genomic_DNA"/>
</dbReference>